<name>A0A1Y3B7M3_EURMA</name>
<dbReference type="AlphaFoldDB" id="A0A1Y3B7M3"/>
<dbReference type="Pfam" id="PF11095">
    <property type="entry name" value="Gemin7"/>
    <property type="match status" value="1"/>
</dbReference>
<dbReference type="InterPro" id="IPR020338">
    <property type="entry name" value="SMN_gemin7"/>
</dbReference>
<comment type="caution">
    <text evidence="1">The sequence shown here is derived from an EMBL/GenBank/DDBJ whole genome shotgun (WGS) entry which is preliminary data.</text>
</comment>
<evidence type="ECO:0000313" key="1">
    <source>
        <dbReference type="EMBL" id="OTF76044.1"/>
    </source>
</evidence>
<sequence length="84" mass="9804">MDINKTDNLDIKYRNDFLYFLNKSKQNKASIRFLQTAQDMDVNIEAYEPSVKHLAVNNLQTSIGLQKHAILRTNDIECIKFSKQ</sequence>
<protein>
    <submittedName>
        <fullName evidence="1">Uncharacterized protein</fullName>
    </submittedName>
</protein>
<dbReference type="EMBL" id="MUJZ01039323">
    <property type="protein sequence ID" value="OTF76044.1"/>
    <property type="molecule type" value="Genomic_DNA"/>
</dbReference>
<accession>A0A1Y3B7M3</accession>
<evidence type="ECO:0000313" key="2">
    <source>
        <dbReference type="Proteomes" id="UP000194236"/>
    </source>
</evidence>
<dbReference type="Gene3D" id="2.30.30.100">
    <property type="match status" value="1"/>
</dbReference>
<organism evidence="1 2">
    <name type="scientific">Euroglyphus maynei</name>
    <name type="common">Mayne's house dust mite</name>
    <dbReference type="NCBI Taxonomy" id="6958"/>
    <lineage>
        <taxon>Eukaryota</taxon>
        <taxon>Metazoa</taxon>
        <taxon>Ecdysozoa</taxon>
        <taxon>Arthropoda</taxon>
        <taxon>Chelicerata</taxon>
        <taxon>Arachnida</taxon>
        <taxon>Acari</taxon>
        <taxon>Acariformes</taxon>
        <taxon>Sarcoptiformes</taxon>
        <taxon>Astigmata</taxon>
        <taxon>Psoroptidia</taxon>
        <taxon>Analgoidea</taxon>
        <taxon>Pyroglyphidae</taxon>
        <taxon>Pyroglyphinae</taxon>
        <taxon>Euroglyphus</taxon>
    </lineage>
</organism>
<proteinExistence type="predicted"/>
<dbReference type="Proteomes" id="UP000194236">
    <property type="component" value="Unassembled WGS sequence"/>
</dbReference>
<gene>
    <name evidence="1" type="ORF">BLA29_006469</name>
</gene>
<dbReference type="OrthoDB" id="70763at2759"/>
<dbReference type="GO" id="GO:0034719">
    <property type="term" value="C:SMN-Sm protein complex"/>
    <property type="evidence" value="ECO:0007669"/>
    <property type="project" value="InterPro"/>
</dbReference>
<reference evidence="1 2" key="1">
    <citation type="submission" date="2017-03" db="EMBL/GenBank/DDBJ databases">
        <title>Genome Survey of Euroglyphus maynei.</title>
        <authorList>
            <person name="Arlian L.G."/>
            <person name="Morgan M.S."/>
            <person name="Rider S.D."/>
        </authorList>
    </citation>
    <scope>NUCLEOTIDE SEQUENCE [LARGE SCALE GENOMIC DNA]</scope>
    <source>
        <strain evidence="1">Arlian Lab</strain>
        <tissue evidence="1">Whole body</tissue>
    </source>
</reference>
<keyword evidence="2" id="KW-1185">Reference proteome</keyword>